<organism evidence="1 2">
    <name type="scientific">Pseudoflavonifractor capillosus</name>
    <dbReference type="NCBI Taxonomy" id="106588"/>
    <lineage>
        <taxon>Bacteria</taxon>
        <taxon>Bacillati</taxon>
        <taxon>Bacillota</taxon>
        <taxon>Clostridia</taxon>
        <taxon>Eubacteriales</taxon>
        <taxon>Oscillospiraceae</taxon>
        <taxon>Pseudoflavonifractor</taxon>
    </lineage>
</organism>
<dbReference type="EMBL" id="DYUC01000011">
    <property type="protein sequence ID" value="HJG85626.1"/>
    <property type="molecule type" value="Genomic_DNA"/>
</dbReference>
<proteinExistence type="predicted"/>
<evidence type="ECO:0000313" key="2">
    <source>
        <dbReference type="Proteomes" id="UP000760668"/>
    </source>
</evidence>
<evidence type="ECO:0000313" key="1">
    <source>
        <dbReference type="EMBL" id="HJG85626.1"/>
    </source>
</evidence>
<reference evidence="1" key="2">
    <citation type="submission" date="2021-09" db="EMBL/GenBank/DDBJ databases">
        <authorList>
            <person name="Gilroy R."/>
        </authorList>
    </citation>
    <scope>NUCLEOTIDE SEQUENCE</scope>
    <source>
        <strain evidence="1">CHK179-5677</strain>
    </source>
</reference>
<accession>A0A921SRM0</accession>
<dbReference type="AlphaFoldDB" id="A0A921SRM0"/>
<dbReference type="Proteomes" id="UP000760668">
    <property type="component" value="Unassembled WGS sequence"/>
</dbReference>
<name>A0A921SRM0_9FIRM</name>
<dbReference type="RefSeq" id="WP_304247224.1">
    <property type="nucleotide sequence ID" value="NZ_DYUC01000011.1"/>
</dbReference>
<comment type="caution">
    <text evidence="1">The sequence shown here is derived from an EMBL/GenBank/DDBJ whole genome shotgun (WGS) entry which is preliminary data.</text>
</comment>
<gene>
    <name evidence="1" type="ORF">K8V01_01145</name>
</gene>
<sequence>MDQEAQIDYDFGGEPDVYVDVIRSDCCYAYKTLTAAEDDGSEDLT</sequence>
<reference evidence="1" key="1">
    <citation type="journal article" date="2021" name="PeerJ">
        <title>Extensive microbial diversity within the chicken gut microbiome revealed by metagenomics and culture.</title>
        <authorList>
            <person name="Gilroy R."/>
            <person name="Ravi A."/>
            <person name="Getino M."/>
            <person name="Pursley I."/>
            <person name="Horton D.L."/>
            <person name="Alikhan N.F."/>
            <person name="Baker D."/>
            <person name="Gharbi K."/>
            <person name="Hall N."/>
            <person name="Watson M."/>
            <person name="Adriaenssens E.M."/>
            <person name="Foster-Nyarko E."/>
            <person name="Jarju S."/>
            <person name="Secka A."/>
            <person name="Antonio M."/>
            <person name="Oren A."/>
            <person name="Chaudhuri R.R."/>
            <person name="La Ragione R."/>
            <person name="Hildebrand F."/>
            <person name="Pallen M.J."/>
        </authorList>
    </citation>
    <scope>NUCLEOTIDE SEQUENCE</scope>
    <source>
        <strain evidence="1">CHK179-5677</strain>
    </source>
</reference>
<protein>
    <submittedName>
        <fullName evidence="1">Uncharacterized protein</fullName>
    </submittedName>
</protein>